<organism evidence="2 3">
    <name type="scientific">Curvularia kusanoi</name>
    <name type="common">Cochliobolus kusanoi</name>
    <dbReference type="NCBI Taxonomy" id="90978"/>
    <lineage>
        <taxon>Eukaryota</taxon>
        <taxon>Fungi</taxon>
        <taxon>Dikarya</taxon>
        <taxon>Ascomycota</taxon>
        <taxon>Pezizomycotina</taxon>
        <taxon>Dothideomycetes</taxon>
        <taxon>Pleosporomycetidae</taxon>
        <taxon>Pleosporales</taxon>
        <taxon>Pleosporineae</taxon>
        <taxon>Pleosporaceae</taxon>
        <taxon>Curvularia</taxon>
    </lineage>
</organism>
<evidence type="ECO:0000256" key="1">
    <source>
        <dbReference type="SAM" id="MobiDB-lite"/>
    </source>
</evidence>
<dbReference type="EMBL" id="SWKU01000019">
    <property type="protein sequence ID" value="KAF2998510.1"/>
    <property type="molecule type" value="Genomic_DNA"/>
</dbReference>
<keyword evidence="3" id="KW-1185">Reference proteome</keyword>
<evidence type="ECO:0000313" key="3">
    <source>
        <dbReference type="Proteomes" id="UP000801428"/>
    </source>
</evidence>
<sequence>MSVTSRSCDLAEAERFVHLRVESLSGKSRAITLTAKKFATDDGPVDEHETSDDTGSQVCNDAEDRKGEDEDQHEGEPVQNSAEEISTCNVDGGLTRITRGGCTC</sequence>
<accession>A0A9P4T9L0</accession>
<reference evidence="2" key="1">
    <citation type="submission" date="2019-04" db="EMBL/GenBank/DDBJ databases">
        <title>Sequencing of skin fungus with MAO and IRED activity.</title>
        <authorList>
            <person name="Marsaioli A.J."/>
            <person name="Bonatto J.M.C."/>
            <person name="Reis Junior O."/>
        </authorList>
    </citation>
    <scope>NUCLEOTIDE SEQUENCE</scope>
    <source>
        <strain evidence="2">30M1</strain>
    </source>
</reference>
<gene>
    <name evidence="2" type="ORF">E8E13_004088</name>
</gene>
<comment type="caution">
    <text evidence="2">The sequence shown here is derived from an EMBL/GenBank/DDBJ whole genome shotgun (WGS) entry which is preliminary data.</text>
</comment>
<dbReference type="AlphaFoldDB" id="A0A9P4T9L0"/>
<protein>
    <submittedName>
        <fullName evidence="2">Uncharacterized protein</fullName>
    </submittedName>
</protein>
<dbReference type="Proteomes" id="UP000801428">
    <property type="component" value="Unassembled WGS sequence"/>
</dbReference>
<proteinExistence type="predicted"/>
<evidence type="ECO:0000313" key="2">
    <source>
        <dbReference type="EMBL" id="KAF2998510.1"/>
    </source>
</evidence>
<name>A0A9P4T9L0_CURKU</name>
<feature type="region of interest" description="Disordered" evidence="1">
    <location>
        <begin position="39"/>
        <end position="86"/>
    </location>
</feature>